<evidence type="ECO:0000259" key="3">
    <source>
        <dbReference type="PROSITE" id="PS50011"/>
    </source>
</evidence>
<name>A0A822A0P7_9BILA</name>
<dbReference type="EMBL" id="CAJOBR010032288">
    <property type="protein sequence ID" value="CAF4998527.1"/>
    <property type="molecule type" value="Genomic_DNA"/>
</dbReference>
<dbReference type="InterPro" id="IPR011009">
    <property type="entry name" value="Kinase-like_dom_sf"/>
</dbReference>
<keyword evidence="1" id="KW-0547">Nucleotide-binding</keyword>
<dbReference type="AlphaFoldDB" id="A0A822A0P7"/>
<feature type="region of interest" description="Disordered" evidence="2">
    <location>
        <begin position="19"/>
        <end position="41"/>
    </location>
</feature>
<dbReference type="SUPFAM" id="SSF56112">
    <property type="entry name" value="Protein kinase-like (PK-like)"/>
    <property type="match status" value="1"/>
</dbReference>
<dbReference type="InterPro" id="IPR000719">
    <property type="entry name" value="Prot_kinase_dom"/>
</dbReference>
<evidence type="ECO:0000313" key="5">
    <source>
        <dbReference type="Proteomes" id="UP000663848"/>
    </source>
</evidence>
<comment type="caution">
    <text evidence="4">The sequence shown here is derived from an EMBL/GenBank/DDBJ whole genome shotgun (WGS) entry which is preliminary data.</text>
</comment>
<dbReference type="GO" id="GO:0004672">
    <property type="term" value="F:protein kinase activity"/>
    <property type="evidence" value="ECO:0007669"/>
    <property type="project" value="InterPro"/>
</dbReference>
<dbReference type="PROSITE" id="PS50011">
    <property type="entry name" value="PROTEIN_KINASE_DOM"/>
    <property type="match status" value="1"/>
</dbReference>
<dbReference type="PROSITE" id="PS00107">
    <property type="entry name" value="PROTEIN_KINASE_ATP"/>
    <property type="match status" value="1"/>
</dbReference>
<keyword evidence="1" id="KW-0067">ATP-binding</keyword>
<dbReference type="Proteomes" id="UP000663848">
    <property type="component" value="Unassembled WGS sequence"/>
</dbReference>
<reference evidence="4" key="1">
    <citation type="submission" date="2021-02" db="EMBL/GenBank/DDBJ databases">
        <authorList>
            <person name="Nowell W R."/>
        </authorList>
    </citation>
    <scope>NUCLEOTIDE SEQUENCE</scope>
</reference>
<dbReference type="GO" id="GO:0005524">
    <property type="term" value="F:ATP binding"/>
    <property type="evidence" value="ECO:0007669"/>
    <property type="project" value="UniProtKB-UniRule"/>
</dbReference>
<proteinExistence type="predicted"/>
<feature type="compositionally biased region" description="Low complexity" evidence="2">
    <location>
        <begin position="19"/>
        <end position="32"/>
    </location>
</feature>
<dbReference type="InterPro" id="IPR017441">
    <property type="entry name" value="Protein_kinase_ATP_BS"/>
</dbReference>
<feature type="domain" description="Protein kinase" evidence="3">
    <location>
        <begin position="117"/>
        <end position="193"/>
    </location>
</feature>
<dbReference type="Gene3D" id="3.30.200.20">
    <property type="entry name" value="Phosphorylase Kinase, domain 1"/>
    <property type="match status" value="1"/>
</dbReference>
<organism evidence="4 5">
    <name type="scientific">Rotaria socialis</name>
    <dbReference type="NCBI Taxonomy" id="392032"/>
    <lineage>
        <taxon>Eukaryota</taxon>
        <taxon>Metazoa</taxon>
        <taxon>Spiralia</taxon>
        <taxon>Gnathifera</taxon>
        <taxon>Rotifera</taxon>
        <taxon>Eurotatoria</taxon>
        <taxon>Bdelloidea</taxon>
        <taxon>Philodinida</taxon>
        <taxon>Philodinidae</taxon>
        <taxon>Rotaria</taxon>
    </lineage>
</organism>
<feature type="binding site" evidence="1">
    <location>
        <position position="144"/>
    </location>
    <ligand>
        <name>ATP</name>
        <dbReference type="ChEBI" id="CHEBI:30616"/>
    </ligand>
</feature>
<accession>A0A822A0P7</accession>
<feature type="non-terminal residue" evidence="4">
    <location>
        <position position="1"/>
    </location>
</feature>
<gene>
    <name evidence="4" type="ORF">QYT958_LOCUS37877</name>
</gene>
<protein>
    <recommendedName>
        <fullName evidence="3">Protein kinase domain-containing protein</fullName>
    </recommendedName>
</protein>
<evidence type="ECO:0000256" key="1">
    <source>
        <dbReference type="PROSITE-ProRule" id="PRU10141"/>
    </source>
</evidence>
<evidence type="ECO:0000313" key="4">
    <source>
        <dbReference type="EMBL" id="CAF4998527.1"/>
    </source>
</evidence>
<sequence>MIPFVLFVCLTNVPNVPSSNMNNSSFSANNTNNHDDKKDTPQENIKDILNVILNCNENEDDDELTPRNGSELEALSEYESISNSSKRPVDSESASIFPASTNSNSQLNLRIIDFNDLHIGDMIGVGGFGHVFHGKFGNIDVAIKTAKSLASFCSIQTTPACDDTSDAVKKTLIDSLLREARLFSNLKHRNIIQ</sequence>
<evidence type="ECO:0000256" key="2">
    <source>
        <dbReference type="SAM" id="MobiDB-lite"/>
    </source>
</evidence>